<dbReference type="AlphaFoldDB" id="A0A2J6T7D2"/>
<evidence type="ECO:0000313" key="1">
    <source>
        <dbReference type="EMBL" id="PMD58941.1"/>
    </source>
</evidence>
<accession>A0A2J6T7D2</accession>
<organism evidence="1 2">
    <name type="scientific">Hyaloscypha bicolor E</name>
    <dbReference type="NCBI Taxonomy" id="1095630"/>
    <lineage>
        <taxon>Eukaryota</taxon>
        <taxon>Fungi</taxon>
        <taxon>Dikarya</taxon>
        <taxon>Ascomycota</taxon>
        <taxon>Pezizomycotina</taxon>
        <taxon>Leotiomycetes</taxon>
        <taxon>Helotiales</taxon>
        <taxon>Hyaloscyphaceae</taxon>
        <taxon>Hyaloscypha</taxon>
        <taxon>Hyaloscypha bicolor</taxon>
    </lineage>
</organism>
<dbReference type="EMBL" id="KZ613817">
    <property type="protein sequence ID" value="PMD58941.1"/>
    <property type="molecule type" value="Genomic_DNA"/>
</dbReference>
<sequence>MSSEEFASGLAIAKAPESPLNRKCWSSLGFFGFFDGSQKLLMFGVGWDNLEERLPTTMDGLGSVSGSVHTYWIRLLKIMAKPTTFVYGGQTTGPLAEKISRHGRYRESRWQWQIGDGHFGTWNRPGALDERRVAASYGNASCALYELAESFLLAALGLFRSNLFLKLSERVRLPVVASQPERFGRHLNIGSFPESSRKFEFQVLLDRK</sequence>
<dbReference type="OrthoDB" id="10642608at2759"/>
<gene>
    <name evidence="1" type="ORF">K444DRAFT_630592</name>
</gene>
<dbReference type="GeneID" id="36591314"/>
<dbReference type="InParanoid" id="A0A2J6T7D2"/>
<proteinExistence type="predicted"/>
<protein>
    <submittedName>
        <fullName evidence="1">Uncharacterized protein</fullName>
    </submittedName>
</protein>
<keyword evidence="2" id="KW-1185">Reference proteome</keyword>
<dbReference type="RefSeq" id="XP_024735845.1">
    <property type="nucleotide sequence ID" value="XM_024883237.1"/>
</dbReference>
<reference evidence="1 2" key="1">
    <citation type="submission" date="2016-04" db="EMBL/GenBank/DDBJ databases">
        <title>A degradative enzymes factory behind the ericoid mycorrhizal symbiosis.</title>
        <authorList>
            <consortium name="DOE Joint Genome Institute"/>
            <person name="Martino E."/>
            <person name="Morin E."/>
            <person name="Grelet G."/>
            <person name="Kuo A."/>
            <person name="Kohler A."/>
            <person name="Daghino S."/>
            <person name="Barry K."/>
            <person name="Choi C."/>
            <person name="Cichocki N."/>
            <person name="Clum A."/>
            <person name="Copeland A."/>
            <person name="Hainaut M."/>
            <person name="Haridas S."/>
            <person name="Labutti K."/>
            <person name="Lindquist E."/>
            <person name="Lipzen A."/>
            <person name="Khouja H.-R."/>
            <person name="Murat C."/>
            <person name="Ohm R."/>
            <person name="Olson A."/>
            <person name="Spatafora J."/>
            <person name="Veneault-Fourrey C."/>
            <person name="Henrissat B."/>
            <person name="Grigoriev I."/>
            <person name="Martin F."/>
            <person name="Perotto S."/>
        </authorList>
    </citation>
    <scope>NUCLEOTIDE SEQUENCE [LARGE SCALE GENOMIC DNA]</scope>
    <source>
        <strain evidence="1 2">E</strain>
    </source>
</reference>
<dbReference type="Proteomes" id="UP000235371">
    <property type="component" value="Unassembled WGS sequence"/>
</dbReference>
<evidence type="ECO:0000313" key="2">
    <source>
        <dbReference type="Proteomes" id="UP000235371"/>
    </source>
</evidence>
<name>A0A2J6T7D2_9HELO</name>